<keyword evidence="1" id="KW-1133">Transmembrane helix</keyword>
<evidence type="ECO:0000313" key="3">
    <source>
        <dbReference type="Proteomes" id="UP001142610"/>
    </source>
</evidence>
<feature type="transmembrane region" description="Helical" evidence="1">
    <location>
        <begin position="67"/>
        <end position="85"/>
    </location>
</feature>
<evidence type="ECO:0000313" key="2">
    <source>
        <dbReference type="EMBL" id="MCQ8185760.1"/>
    </source>
</evidence>
<feature type="transmembrane region" description="Helical" evidence="1">
    <location>
        <begin position="106"/>
        <end position="124"/>
    </location>
</feature>
<name>A0A9X2RI81_9PROT</name>
<dbReference type="AlphaFoldDB" id="A0A9X2RI81"/>
<keyword evidence="3" id="KW-1185">Reference proteome</keyword>
<sequence length="164" mass="17248">MAGELLTRCGFPGVVGASAGTSVGGTSGAVLGGLVGGGLGGFADDINSLGSRGRGTTRLGLGFAKGAAGGAFAGFAGAVTTRFVSRRLDSYARTYIKSKMENIRKHILIILVAFLLPILGYIYAPYNVRMMHSGNVMLEILGYFIVFAFILSPAYLISRIYRRK</sequence>
<dbReference type="Proteomes" id="UP001142610">
    <property type="component" value="Unassembled WGS sequence"/>
</dbReference>
<keyword evidence="1" id="KW-0812">Transmembrane</keyword>
<proteinExistence type="predicted"/>
<evidence type="ECO:0000256" key="1">
    <source>
        <dbReference type="SAM" id="Phobius"/>
    </source>
</evidence>
<reference evidence="2" key="1">
    <citation type="submission" date="2022-07" db="EMBL/GenBank/DDBJ databases">
        <title>Parvularcula maris sp. nov., an algicidal bacterium isolated from seawater.</title>
        <authorList>
            <person name="Li F."/>
        </authorList>
    </citation>
    <scope>NUCLEOTIDE SEQUENCE</scope>
    <source>
        <strain evidence="2">BGMRC 0090</strain>
    </source>
</reference>
<feature type="transmembrane region" description="Helical" evidence="1">
    <location>
        <begin position="136"/>
        <end position="157"/>
    </location>
</feature>
<organism evidence="2 3">
    <name type="scientific">Parvularcula maris</name>
    <dbReference type="NCBI Taxonomy" id="2965077"/>
    <lineage>
        <taxon>Bacteria</taxon>
        <taxon>Pseudomonadati</taxon>
        <taxon>Pseudomonadota</taxon>
        <taxon>Alphaproteobacteria</taxon>
        <taxon>Parvularculales</taxon>
        <taxon>Parvularculaceae</taxon>
        <taxon>Parvularcula</taxon>
    </lineage>
</organism>
<gene>
    <name evidence="2" type="ORF">NOG11_10170</name>
</gene>
<protein>
    <submittedName>
        <fullName evidence="2">Uncharacterized protein</fullName>
    </submittedName>
</protein>
<comment type="caution">
    <text evidence="2">The sequence shown here is derived from an EMBL/GenBank/DDBJ whole genome shotgun (WGS) entry which is preliminary data.</text>
</comment>
<dbReference type="EMBL" id="JANIBC010000008">
    <property type="protein sequence ID" value="MCQ8185760.1"/>
    <property type="molecule type" value="Genomic_DNA"/>
</dbReference>
<accession>A0A9X2RI81</accession>
<keyword evidence="1" id="KW-0472">Membrane</keyword>